<proteinExistence type="predicted"/>
<dbReference type="RefSeq" id="WP_310059797.1">
    <property type="nucleotide sequence ID" value="NZ_JAVDVY010000001.1"/>
</dbReference>
<sequence length="158" mass="17052">MTNILVAVLLLAGQATGSDYEPAEWFRDSRVLSCSPESLSVSDTLVLTLGQGHGRELAIRRVSDNTWYFLVVGLPADDESQLMSPDQFAAATRAEIPATFQARTSGGPLEPVLNRPGKYEAYVSDILESEVGGHVCSFNYTGMSPNNSFKPKPLRGSA</sequence>
<dbReference type="Proteomes" id="UP001251524">
    <property type="component" value="Unassembled WGS sequence"/>
</dbReference>
<keyword evidence="2" id="KW-1185">Reference proteome</keyword>
<accession>A0ABU1W906</accession>
<reference evidence="1 2" key="1">
    <citation type="submission" date="2023-07" db="EMBL/GenBank/DDBJ databases">
        <title>Sorghum-associated microbial communities from plants grown in Nebraska, USA.</title>
        <authorList>
            <person name="Schachtman D."/>
        </authorList>
    </citation>
    <scope>NUCLEOTIDE SEQUENCE [LARGE SCALE GENOMIC DNA]</scope>
    <source>
        <strain evidence="1 2">BE198</strain>
    </source>
</reference>
<evidence type="ECO:0000313" key="1">
    <source>
        <dbReference type="EMBL" id="MDR7134096.1"/>
    </source>
</evidence>
<organism evidence="1 2">
    <name type="scientific">Lysobacter niastensis</name>
    <dbReference type="NCBI Taxonomy" id="380629"/>
    <lineage>
        <taxon>Bacteria</taxon>
        <taxon>Pseudomonadati</taxon>
        <taxon>Pseudomonadota</taxon>
        <taxon>Gammaproteobacteria</taxon>
        <taxon>Lysobacterales</taxon>
        <taxon>Lysobacteraceae</taxon>
        <taxon>Lysobacter</taxon>
    </lineage>
</organism>
<name>A0ABU1W906_9GAMM</name>
<protein>
    <submittedName>
        <fullName evidence="1">Uncharacterized protein</fullName>
    </submittedName>
</protein>
<comment type="caution">
    <text evidence="1">The sequence shown here is derived from an EMBL/GenBank/DDBJ whole genome shotgun (WGS) entry which is preliminary data.</text>
</comment>
<dbReference type="EMBL" id="JAVDVY010000001">
    <property type="protein sequence ID" value="MDR7134096.1"/>
    <property type="molecule type" value="Genomic_DNA"/>
</dbReference>
<evidence type="ECO:0000313" key="2">
    <source>
        <dbReference type="Proteomes" id="UP001251524"/>
    </source>
</evidence>
<gene>
    <name evidence="1" type="ORF">J2X06_001280</name>
</gene>